<name>A0A917NDJ5_9PSEU</name>
<evidence type="ECO:0000313" key="5">
    <source>
        <dbReference type="Proteomes" id="UP001500220"/>
    </source>
</evidence>
<dbReference type="PROSITE" id="PS51819">
    <property type="entry name" value="VOC"/>
    <property type="match status" value="1"/>
</dbReference>
<accession>A0A917NDJ5</accession>
<dbReference type="AlphaFoldDB" id="A0A917NDJ5"/>
<feature type="domain" description="VOC" evidence="1">
    <location>
        <begin position="3"/>
        <end position="80"/>
    </location>
</feature>
<reference evidence="3" key="4">
    <citation type="submission" date="2020-09" db="EMBL/GenBank/DDBJ databases">
        <authorList>
            <person name="Sun Q."/>
            <person name="Zhou Y."/>
        </authorList>
    </citation>
    <scope>NUCLEOTIDE SEQUENCE</scope>
    <source>
        <strain evidence="3">CGMCC 4.7206</strain>
    </source>
</reference>
<reference evidence="5" key="3">
    <citation type="journal article" date="2019" name="Int. J. Syst. Evol. Microbiol.">
        <title>The Global Catalogue of Microorganisms (GCM) 10K type strain sequencing project: providing services to taxonomists for standard genome sequencing and annotation.</title>
        <authorList>
            <consortium name="The Broad Institute Genomics Platform"/>
            <consortium name="The Broad Institute Genome Sequencing Center for Infectious Disease"/>
            <person name="Wu L."/>
            <person name="Ma J."/>
        </authorList>
    </citation>
    <scope>NUCLEOTIDE SEQUENCE [LARGE SCALE GENOMIC DNA]</scope>
    <source>
        <strain evidence="5">JCM 10664</strain>
    </source>
</reference>
<dbReference type="RefSeq" id="WP_373289882.1">
    <property type="nucleotide sequence ID" value="NZ_BAAAHC010000013.1"/>
</dbReference>
<comment type="caution">
    <text evidence="3">The sequence shown here is derived from an EMBL/GenBank/DDBJ whole genome shotgun (WGS) entry which is preliminary data.</text>
</comment>
<dbReference type="InterPro" id="IPR053863">
    <property type="entry name" value="Glyoxy/Ble-like_N"/>
</dbReference>
<reference evidence="2" key="5">
    <citation type="submission" date="2023-12" db="EMBL/GenBank/DDBJ databases">
        <authorList>
            <person name="Sun Q."/>
            <person name="Inoue M."/>
        </authorList>
    </citation>
    <scope>NUCLEOTIDE SEQUENCE</scope>
    <source>
        <strain evidence="2">JCM 10664</strain>
    </source>
</reference>
<dbReference type="SUPFAM" id="SSF54593">
    <property type="entry name" value="Glyoxalase/Bleomycin resistance protein/Dihydroxybiphenyl dioxygenase"/>
    <property type="match status" value="1"/>
</dbReference>
<dbReference type="InterPro" id="IPR029068">
    <property type="entry name" value="Glyas_Bleomycin-R_OHBP_Dase"/>
</dbReference>
<dbReference type="Proteomes" id="UP001500220">
    <property type="component" value="Unassembled WGS sequence"/>
</dbReference>
<evidence type="ECO:0000259" key="1">
    <source>
        <dbReference type="PROSITE" id="PS51819"/>
    </source>
</evidence>
<dbReference type="InterPro" id="IPR037523">
    <property type="entry name" value="VOC_core"/>
</dbReference>
<proteinExistence type="predicted"/>
<organism evidence="3 4">
    <name type="scientific">Saccharopolyspora thermophila</name>
    <dbReference type="NCBI Taxonomy" id="89367"/>
    <lineage>
        <taxon>Bacteria</taxon>
        <taxon>Bacillati</taxon>
        <taxon>Actinomycetota</taxon>
        <taxon>Actinomycetes</taxon>
        <taxon>Pseudonocardiales</taxon>
        <taxon>Pseudonocardiaceae</taxon>
        <taxon>Saccharopolyspora</taxon>
    </lineage>
</organism>
<dbReference type="Pfam" id="PF22677">
    <property type="entry name" value="Ble-like_N"/>
    <property type="match status" value="1"/>
</dbReference>
<evidence type="ECO:0000313" key="2">
    <source>
        <dbReference type="EMBL" id="GAA0530396.1"/>
    </source>
</evidence>
<gene>
    <name evidence="2" type="ORF">GCM10009545_36110</name>
    <name evidence="3" type="ORF">GCM10011581_28970</name>
</gene>
<dbReference type="EMBL" id="BMMT01000009">
    <property type="protein sequence ID" value="GGI90086.1"/>
    <property type="molecule type" value="Genomic_DNA"/>
</dbReference>
<dbReference type="EMBL" id="BAAAHC010000013">
    <property type="protein sequence ID" value="GAA0530396.1"/>
    <property type="molecule type" value="Genomic_DNA"/>
</dbReference>
<dbReference type="Proteomes" id="UP000597989">
    <property type="component" value="Unassembled WGS sequence"/>
</dbReference>
<reference evidence="2" key="1">
    <citation type="journal article" date="2014" name="Int. J. Syst. Evol. Microbiol.">
        <title>Complete genome of a new Firmicutes species belonging to the dominant human colonic microbiota ('Ruminococcus bicirculans') reveals two chromosomes and a selective capacity to utilize plant glucans.</title>
        <authorList>
            <consortium name="NISC Comparative Sequencing Program"/>
            <person name="Wegmann U."/>
            <person name="Louis P."/>
            <person name="Goesmann A."/>
            <person name="Henrissat B."/>
            <person name="Duncan S.H."/>
            <person name="Flint H.J."/>
        </authorList>
    </citation>
    <scope>NUCLEOTIDE SEQUENCE</scope>
    <source>
        <strain evidence="2">JCM 10664</strain>
    </source>
</reference>
<sequence length="80" mass="9082">MLRPVHFEIHVSDVERARAFYATVFGWRFQQWEDNPYWLVFTGTGPGIDGGMRLRSGPEPTDDTPITGFATTMEVADMDS</sequence>
<evidence type="ECO:0000313" key="3">
    <source>
        <dbReference type="EMBL" id="GGI90086.1"/>
    </source>
</evidence>
<reference evidence="3 4" key="2">
    <citation type="journal article" date="2014" name="Int. J. Syst. Evol. Microbiol.">
        <title>Complete genome sequence of Corynebacterium casei LMG S-19264T (=DSM 44701T), isolated from a smear-ripened cheese.</title>
        <authorList>
            <consortium name="US DOE Joint Genome Institute (JGI-PGF)"/>
            <person name="Walter F."/>
            <person name="Albersmeier A."/>
            <person name="Kalinowski J."/>
            <person name="Ruckert C."/>
        </authorList>
    </citation>
    <scope>NUCLEOTIDE SEQUENCE [LARGE SCALE GENOMIC DNA]</scope>
    <source>
        <strain evidence="3 4">CGMCC 4.7206</strain>
    </source>
</reference>
<protein>
    <recommendedName>
        <fullName evidence="1">VOC domain-containing protein</fullName>
    </recommendedName>
</protein>
<dbReference type="Gene3D" id="3.10.180.10">
    <property type="entry name" value="2,3-Dihydroxybiphenyl 1,2-Dioxygenase, domain 1"/>
    <property type="match status" value="1"/>
</dbReference>
<evidence type="ECO:0000313" key="4">
    <source>
        <dbReference type="Proteomes" id="UP000597989"/>
    </source>
</evidence>
<keyword evidence="5" id="KW-1185">Reference proteome</keyword>